<feature type="domain" description="Histidine kinase" evidence="5">
    <location>
        <begin position="401"/>
        <end position="620"/>
    </location>
</feature>
<dbReference type="Pfam" id="PF07696">
    <property type="entry name" value="7TMR-DISMED2"/>
    <property type="match status" value="1"/>
</dbReference>
<evidence type="ECO:0000256" key="1">
    <source>
        <dbReference type="ARBA" id="ARBA00000085"/>
    </source>
</evidence>
<accession>A0A1Y6CJE4</accession>
<keyword evidence="6" id="KW-0808">Transferase</keyword>
<dbReference type="InterPro" id="IPR005467">
    <property type="entry name" value="His_kinase_dom"/>
</dbReference>
<dbReference type="Proteomes" id="UP000192907">
    <property type="component" value="Unassembled WGS sequence"/>
</dbReference>
<name>A0A1Y6CJE4_9BACT</name>
<dbReference type="Pfam" id="PF07695">
    <property type="entry name" value="7TMR-DISM_7TM"/>
    <property type="match status" value="1"/>
</dbReference>
<feature type="transmembrane region" description="Helical" evidence="4">
    <location>
        <begin position="165"/>
        <end position="182"/>
    </location>
</feature>
<dbReference type="PANTHER" id="PTHR43547">
    <property type="entry name" value="TWO-COMPONENT HISTIDINE KINASE"/>
    <property type="match status" value="1"/>
</dbReference>
<dbReference type="PRINTS" id="PR00344">
    <property type="entry name" value="BCTRLSENSOR"/>
</dbReference>
<evidence type="ECO:0000313" key="6">
    <source>
        <dbReference type="EMBL" id="SMF68606.1"/>
    </source>
</evidence>
<dbReference type="EC" id="2.7.13.3" evidence="2"/>
<keyword evidence="4" id="KW-0472">Membrane</keyword>
<feature type="transmembrane region" description="Helical" evidence="4">
    <location>
        <begin position="286"/>
        <end position="305"/>
    </location>
</feature>
<evidence type="ECO:0000259" key="5">
    <source>
        <dbReference type="PROSITE" id="PS50109"/>
    </source>
</evidence>
<proteinExistence type="predicted"/>
<dbReference type="Gene3D" id="3.30.565.10">
    <property type="entry name" value="Histidine kinase-like ATPase, C-terminal domain"/>
    <property type="match status" value="1"/>
</dbReference>
<dbReference type="GO" id="GO:0000155">
    <property type="term" value="F:phosphorelay sensor kinase activity"/>
    <property type="evidence" value="ECO:0007669"/>
    <property type="project" value="TreeGrafter"/>
</dbReference>
<dbReference type="RefSeq" id="WP_159455616.1">
    <property type="nucleotide sequence ID" value="NZ_SLZT01000024.1"/>
</dbReference>
<dbReference type="InterPro" id="IPR011622">
    <property type="entry name" value="7TMR_DISM_rcpt_extracell_dom2"/>
</dbReference>
<dbReference type="PROSITE" id="PS50109">
    <property type="entry name" value="HIS_KIN"/>
    <property type="match status" value="1"/>
</dbReference>
<dbReference type="SUPFAM" id="SSF55874">
    <property type="entry name" value="ATPase domain of HSP90 chaperone/DNA topoisomerase II/histidine kinase"/>
    <property type="match status" value="1"/>
</dbReference>
<sequence>MHRFFFISLLAVWTTLARGQVVISESGVASIEIGQGVRYLIETKSLSLDAAVVALNEGRFVGLQEPGLPPQYFDHGVWVSLTVDNQDSKSWTVASVYNALDRFDVFVREPNGGFKRVDVLESRVPAFELKEGFREYLIRQASLSSMGVRFLADKSDAFRDKEQRTLILIAMMLGILFALTLYKMFLWLSLGDRLYLFYVFYVSTNTFSALMIVNFPIGTLHFLGPDTLYYLPYFRFIFPLTAFLFAYDMLTGTTGNNSWFGKALLGYCGLLLITPLLYAVSPWQSFVRASLDGLFLLGLVLLILLSAMRTYQGSRSAFYYLVSQISFFGFAFLYLVTLQGGIVFNEWTQLFIMIGLCTQLIMMAFALAARIKEIDHLRRAAEIEASVRRKTAEELRHLFRIISHDINNALSLVSGAAFAAQRRDPENFLLGKILKGAGIIESIISGVKDYELHLDRNETVDLESVSLQKVAEEIRFLFAERAKEKGVELDISGGPNICVKAVESTLVNEVLGNFVSNAIKFTDPGSSIQLSWQETASRAVITIKDTGIGIPEELLQNLNENQKLSSTIGTNGEKGTGFGLQIALRSIQSFLGRYDFQSRPKDQYGDDSGTEITVYLQKAELPV</sequence>
<feature type="transmembrane region" description="Helical" evidence="4">
    <location>
        <begin position="194"/>
        <end position="217"/>
    </location>
</feature>
<keyword evidence="4" id="KW-0812">Transmembrane</keyword>
<dbReference type="Pfam" id="PF02518">
    <property type="entry name" value="HATPase_c"/>
    <property type="match status" value="1"/>
</dbReference>
<dbReference type="CDD" id="cd00075">
    <property type="entry name" value="HATPase"/>
    <property type="match status" value="1"/>
</dbReference>
<reference evidence="7" key="1">
    <citation type="submission" date="2017-04" db="EMBL/GenBank/DDBJ databases">
        <authorList>
            <person name="Varghese N."/>
            <person name="Submissions S."/>
        </authorList>
    </citation>
    <scope>NUCLEOTIDE SEQUENCE [LARGE SCALE GENOMIC DNA]</scope>
    <source>
        <strain evidence="7">RKEM611</strain>
    </source>
</reference>
<dbReference type="InterPro" id="IPR004358">
    <property type="entry name" value="Sig_transdc_His_kin-like_C"/>
</dbReference>
<gene>
    <name evidence="6" type="ORF">SAMN06296036_12443</name>
</gene>
<dbReference type="STRING" id="1513793.SAMN06296036_12443"/>
<evidence type="ECO:0000256" key="3">
    <source>
        <dbReference type="ARBA" id="ARBA00022553"/>
    </source>
</evidence>
<protein>
    <recommendedName>
        <fullName evidence="2">histidine kinase</fullName>
        <ecNumber evidence="2">2.7.13.3</ecNumber>
    </recommendedName>
</protein>
<keyword evidence="4" id="KW-1133">Transmembrane helix</keyword>
<dbReference type="PANTHER" id="PTHR43547:SF2">
    <property type="entry name" value="HYBRID SIGNAL TRANSDUCTION HISTIDINE KINASE C"/>
    <property type="match status" value="1"/>
</dbReference>
<feature type="transmembrane region" description="Helical" evidence="4">
    <location>
        <begin position="350"/>
        <end position="369"/>
    </location>
</feature>
<dbReference type="SMART" id="SM00387">
    <property type="entry name" value="HATPase_c"/>
    <property type="match status" value="1"/>
</dbReference>
<keyword evidence="6" id="KW-0418">Kinase</keyword>
<dbReference type="InterPro" id="IPR003594">
    <property type="entry name" value="HATPase_dom"/>
</dbReference>
<evidence type="ECO:0000256" key="4">
    <source>
        <dbReference type="SAM" id="Phobius"/>
    </source>
</evidence>
<evidence type="ECO:0000256" key="2">
    <source>
        <dbReference type="ARBA" id="ARBA00012438"/>
    </source>
</evidence>
<keyword evidence="7" id="KW-1185">Reference proteome</keyword>
<keyword evidence="3" id="KW-0597">Phosphoprotein</keyword>
<dbReference type="AlphaFoldDB" id="A0A1Y6CJE4"/>
<feature type="transmembrane region" description="Helical" evidence="4">
    <location>
        <begin position="259"/>
        <end position="280"/>
    </location>
</feature>
<comment type="catalytic activity">
    <reaction evidence="1">
        <text>ATP + protein L-histidine = ADP + protein N-phospho-L-histidine.</text>
        <dbReference type="EC" id="2.7.13.3"/>
    </reaction>
</comment>
<dbReference type="Gene3D" id="2.60.40.2380">
    <property type="match status" value="1"/>
</dbReference>
<dbReference type="InterPro" id="IPR011623">
    <property type="entry name" value="7TMR_DISM_rcpt_extracell_dom1"/>
</dbReference>
<evidence type="ECO:0000313" key="7">
    <source>
        <dbReference type="Proteomes" id="UP000192907"/>
    </source>
</evidence>
<feature type="transmembrane region" description="Helical" evidence="4">
    <location>
        <begin position="229"/>
        <end position="247"/>
    </location>
</feature>
<organism evidence="6 7">
    <name type="scientific">Pseudobacteriovorax antillogorgiicola</name>
    <dbReference type="NCBI Taxonomy" id="1513793"/>
    <lineage>
        <taxon>Bacteria</taxon>
        <taxon>Pseudomonadati</taxon>
        <taxon>Bdellovibrionota</taxon>
        <taxon>Oligoflexia</taxon>
        <taxon>Oligoflexales</taxon>
        <taxon>Pseudobacteriovoracaceae</taxon>
        <taxon>Pseudobacteriovorax</taxon>
    </lineage>
</organism>
<dbReference type="InterPro" id="IPR036890">
    <property type="entry name" value="HATPase_C_sf"/>
</dbReference>
<feature type="transmembrane region" description="Helical" evidence="4">
    <location>
        <begin position="317"/>
        <end position="338"/>
    </location>
</feature>
<dbReference type="EMBL" id="FWZT01000024">
    <property type="protein sequence ID" value="SMF68606.1"/>
    <property type="molecule type" value="Genomic_DNA"/>
</dbReference>